<dbReference type="Proteomes" id="UP000198855">
    <property type="component" value="Unassembled WGS sequence"/>
</dbReference>
<gene>
    <name evidence="2" type="ORF">SAMN05216378_1934</name>
</gene>
<name>A0A1I1WYP1_9BACL</name>
<evidence type="ECO:0000259" key="1">
    <source>
        <dbReference type="PROSITE" id="PS51677"/>
    </source>
</evidence>
<reference evidence="3" key="1">
    <citation type="submission" date="2016-10" db="EMBL/GenBank/DDBJ databases">
        <authorList>
            <person name="Varghese N."/>
            <person name="Submissions S."/>
        </authorList>
    </citation>
    <scope>NUCLEOTIDE SEQUENCE [LARGE SCALE GENOMIC DNA]</scope>
    <source>
        <strain evidence="3">CGMCC 1.10784</strain>
    </source>
</reference>
<dbReference type="RefSeq" id="WP_091184013.1">
    <property type="nucleotide sequence ID" value="NZ_FOMT01000002.1"/>
</dbReference>
<evidence type="ECO:0000313" key="2">
    <source>
        <dbReference type="EMBL" id="SFE00182.1"/>
    </source>
</evidence>
<dbReference type="Pfam" id="PF01522">
    <property type="entry name" value="Polysacc_deac_1"/>
    <property type="match status" value="1"/>
</dbReference>
<protein>
    <submittedName>
        <fullName evidence="2">Peptidoglycan/xylan/chitin deacetylase, PgdA/CDA1 family</fullName>
    </submittedName>
</protein>
<evidence type="ECO:0000313" key="3">
    <source>
        <dbReference type="Proteomes" id="UP000198855"/>
    </source>
</evidence>
<dbReference type="InterPro" id="IPR011330">
    <property type="entry name" value="Glyco_hydro/deAcase_b/a-brl"/>
</dbReference>
<proteinExistence type="predicted"/>
<dbReference type="InterPro" id="IPR050248">
    <property type="entry name" value="Polysacc_deacetylase_ArnD"/>
</dbReference>
<dbReference type="SUPFAM" id="SSF88713">
    <property type="entry name" value="Glycoside hydrolase/deacetylase"/>
    <property type="match status" value="1"/>
</dbReference>
<organism evidence="2 3">
    <name type="scientific">Paenibacillus catalpae</name>
    <dbReference type="NCBI Taxonomy" id="1045775"/>
    <lineage>
        <taxon>Bacteria</taxon>
        <taxon>Bacillati</taxon>
        <taxon>Bacillota</taxon>
        <taxon>Bacilli</taxon>
        <taxon>Bacillales</taxon>
        <taxon>Paenibacillaceae</taxon>
        <taxon>Paenibacillus</taxon>
    </lineage>
</organism>
<sequence>MLIQAIDTASKVVAFTFDDGPNPVYTPQLLEIFAEAGGKATFYMIGEQIAAHPEVAKLVHEQGHEIGNHTYTHPNMTELPDEEIESELARTEELIKKITGSRAATMRLPYLAGDERVHAILARNGYPSIGALNMDAKDWDMPGVDHILDSSRKEVRNGSILIFHDGYGDRSQSVEAIRVLTQELTASGYRLVTVRELLQMAK</sequence>
<dbReference type="InterPro" id="IPR002509">
    <property type="entry name" value="NODB_dom"/>
</dbReference>
<dbReference type="STRING" id="1045775.SAMN05216378_1934"/>
<accession>A0A1I1WYP1</accession>
<dbReference type="GO" id="GO:0016810">
    <property type="term" value="F:hydrolase activity, acting on carbon-nitrogen (but not peptide) bonds"/>
    <property type="evidence" value="ECO:0007669"/>
    <property type="project" value="InterPro"/>
</dbReference>
<dbReference type="OrthoDB" id="2649545at2"/>
<feature type="domain" description="NodB homology" evidence="1">
    <location>
        <begin position="11"/>
        <end position="192"/>
    </location>
</feature>
<dbReference type="PROSITE" id="PS51677">
    <property type="entry name" value="NODB"/>
    <property type="match status" value="1"/>
</dbReference>
<dbReference type="GO" id="GO:0005975">
    <property type="term" value="P:carbohydrate metabolic process"/>
    <property type="evidence" value="ECO:0007669"/>
    <property type="project" value="InterPro"/>
</dbReference>
<dbReference type="Gene3D" id="3.20.20.370">
    <property type="entry name" value="Glycoside hydrolase/deacetylase"/>
    <property type="match status" value="1"/>
</dbReference>
<keyword evidence="3" id="KW-1185">Reference proteome</keyword>
<dbReference type="PANTHER" id="PTHR10587">
    <property type="entry name" value="GLYCOSYL TRANSFERASE-RELATED"/>
    <property type="match status" value="1"/>
</dbReference>
<dbReference type="CDD" id="cd10917">
    <property type="entry name" value="CE4_NodB_like_6s_7s"/>
    <property type="match status" value="1"/>
</dbReference>
<dbReference type="EMBL" id="FOMT01000002">
    <property type="protein sequence ID" value="SFE00182.1"/>
    <property type="molecule type" value="Genomic_DNA"/>
</dbReference>
<dbReference type="AlphaFoldDB" id="A0A1I1WYP1"/>